<gene>
    <name evidence="1" type="ORF">ACFOD3_23580</name>
</gene>
<evidence type="ECO:0008006" key="3">
    <source>
        <dbReference type="Google" id="ProtNLM"/>
    </source>
</evidence>
<dbReference type="EMBL" id="JBHRSB010000008">
    <property type="protein sequence ID" value="MFC3002900.1"/>
    <property type="molecule type" value="Genomic_DNA"/>
</dbReference>
<evidence type="ECO:0000313" key="2">
    <source>
        <dbReference type="Proteomes" id="UP001595420"/>
    </source>
</evidence>
<proteinExistence type="predicted"/>
<reference evidence="2" key="1">
    <citation type="journal article" date="2019" name="Int. J. Syst. Evol. Microbiol.">
        <title>The Global Catalogue of Microorganisms (GCM) 10K type strain sequencing project: providing services to taxonomists for standard genome sequencing and annotation.</title>
        <authorList>
            <consortium name="The Broad Institute Genomics Platform"/>
            <consortium name="The Broad Institute Genome Sequencing Center for Infectious Disease"/>
            <person name="Wu L."/>
            <person name="Ma J."/>
        </authorList>
    </citation>
    <scope>NUCLEOTIDE SEQUENCE [LARGE SCALE GENOMIC DNA]</scope>
    <source>
        <strain evidence="2">CGMCC 1.16855</strain>
    </source>
</reference>
<keyword evidence="2" id="KW-1185">Reference proteome</keyword>
<accession>A0ABV7BZI1</accession>
<name>A0ABV7BZI1_9PROT</name>
<protein>
    <recommendedName>
        <fullName evidence="3">Ribbon-helix-helix protein CopG domain-containing protein</fullName>
    </recommendedName>
</protein>
<sequence length="73" mass="7616">MKKAARQYGAERAAVQRVIIAMPEAEVEAIDRWGVPAGMPSRTAAIRTLLQEGLRAAKSRDGGGPAAGKGLEG</sequence>
<dbReference type="RefSeq" id="WP_216839143.1">
    <property type="nucleotide sequence ID" value="NZ_JAFNJS010000008.1"/>
</dbReference>
<organism evidence="1 2">
    <name type="scientific">Falsiroseomonas tokyonensis</name>
    <dbReference type="NCBI Taxonomy" id="430521"/>
    <lineage>
        <taxon>Bacteria</taxon>
        <taxon>Pseudomonadati</taxon>
        <taxon>Pseudomonadota</taxon>
        <taxon>Alphaproteobacteria</taxon>
        <taxon>Acetobacterales</taxon>
        <taxon>Roseomonadaceae</taxon>
        <taxon>Falsiroseomonas</taxon>
    </lineage>
</organism>
<comment type="caution">
    <text evidence="1">The sequence shown here is derived from an EMBL/GenBank/DDBJ whole genome shotgun (WGS) entry which is preliminary data.</text>
</comment>
<dbReference type="Proteomes" id="UP001595420">
    <property type="component" value="Unassembled WGS sequence"/>
</dbReference>
<evidence type="ECO:0000313" key="1">
    <source>
        <dbReference type="EMBL" id="MFC3002900.1"/>
    </source>
</evidence>